<proteinExistence type="predicted"/>
<gene>
    <name evidence="1" type="ORF">ASPCAL09830</name>
</gene>
<name>A0A0U5G3N1_ASPCI</name>
<dbReference type="SUPFAM" id="SSF74650">
    <property type="entry name" value="Galactose mutarotase-like"/>
    <property type="match status" value="1"/>
</dbReference>
<dbReference type="OrthoDB" id="274691at2759"/>
<dbReference type="InterPro" id="IPR011013">
    <property type="entry name" value="Gal_mutarotase_sf_dom"/>
</dbReference>
<reference evidence="2" key="1">
    <citation type="journal article" date="2016" name="Genome Announc.">
        <title>Draft genome sequences of fungus Aspergillus calidoustus.</title>
        <authorList>
            <person name="Horn F."/>
            <person name="Linde J."/>
            <person name="Mattern D.J."/>
            <person name="Walther G."/>
            <person name="Guthke R."/>
            <person name="Scherlach K."/>
            <person name="Martin K."/>
            <person name="Brakhage A.A."/>
            <person name="Petzke L."/>
            <person name="Valiante V."/>
        </authorList>
    </citation>
    <scope>NUCLEOTIDE SEQUENCE [LARGE SCALE GENOMIC DNA]</scope>
    <source>
        <strain evidence="2">SF006504</strain>
    </source>
</reference>
<sequence length="351" mass="39013">MGDHTSVKFLNLAAIIQEFNVDGQNIVQGFTKKEHYEAHNKPWFGATIGRVANRIKGGVISNLNGREYKLETNNGANALHGGSQGFGRLEFDGPTVVKRDGRTALKYTLLSPDGDQGYPGAVELRVYYVVSEVVEDGISRSILDIEYEAELVGGDVEETVVNITNHRYVFLSTFHDKDNANKQLRSYFNLSGSPSAAEGTIAKLATRDYLPLDNGIPLGPIEQHPIDTTQPFEFGPNTAFDDCFVIDRDQTDVKIDTRSRPLKLLAEFRHSESGINLQVSSTDPAFQFYTGAFIDVPEADAENPARGPFSGFCIEPSRYVNAINEPEWRHTVVLKKGEKYGSKVQYKGWRD</sequence>
<dbReference type="PANTHER" id="PTHR10091:SF0">
    <property type="entry name" value="GALACTOSE MUTAROTASE"/>
    <property type="match status" value="1"/>
</dbReference>
<organism evidence="1 2">
    <name type="scientific">Aspergillus calidoustus</name>
    <dbReference type="NCBI Taxonomy" id="454130"/>
    <lineage>
        <taxon>Eukaryota</taxon>
        <taxon>Fungi</taxon>
        <taxon>Dikarya</taxon>
        <taxon>Ascomycota</taxon>
        <taxon>Pezizomycotina</taxon>
        <taxon>Eurotiomycetes</taxon>
        <taxon>Eurotiomycetidae</taxon>
        <taxon>Eurotiales</taxon>
        <taxon>Aspergillaceae</taxon>
        <taxon>Aspergillus</taxon>
        <taxon>Aspergillus subgen. Nidulantes</taxon>
    </lineage>
</organism>
<dbReference type="PANTHER" id="PTHR10091">
    <property type="entry name" value="ALDOSE-1-EPIMERASE"/>
    <property type="match status" value="1"/>
</dbReference>
<dbReference type="Gene3D" id="2.70.98.10">
    <property type="match status" value="1"/>
</dbReference>
<dbReference type="AlphaFoldDB" id="A0A0U5G3N1"/>
<dbReference type="InterPro" id="IPR014718">
    <property type="entry name" value="GH-type_carb-bd"/>
</dbReference>
<protein>
    <submittedName>
        <fullName evidence="1">Putative UDP-glucose 4-epimerase (Eurofung)</fullName>
    </submittedName>
</protein>
<evidence type="ECO:0000313" key="1">
    <source>
        <dbReference type="EMBL" id="CEL06658.1"/>
    </source>
</evidence>
<dbReference type="OMA" id="IYHHISR"/>
<dbReference type="Proteomes" id="UP000054771">
    <property type="component" value="Unassembled WGS sequence"/>
</dbReference>
<dbReference type="GO" id="GO:0006006">
    <property type="term" value="P:glucose metabolic process"/>
    <property type="evidence" value="ECO:0007669"/>
    <property type="project" value="TreeGrafter"/>
</dbReference>
<dbReference type="GO" id="GO:0030246">
    <property type="term" value="F:carbohydrate binding"/>
    <property type="evidence" value="ECO:0007669"/>
    <property type="project" value="InterPro"/>
</dbReference>
<dbReference type="EMBL" id="CDMC01000008">
    <property type="protein sequence ID" value="CEL06658.1"/>
    <property type="molecule type" value="Genomic_DNA"/>
</dbReference>
<dbReference type="GO" id="GO:0033499">
    <property type="term" value="P:galactose catabolic process via UDP-galactose, Leloir pathway"/>
    <property type="evidence" value="ECO:0007669"/>
    <property type="project" value="TreeGrafter"/>
</dbReference>
<dbReference type="STRING" id="454130.A0A0U5G3N1"/>
<keyword evidence="2" id="KW-1185">Reference proteome</keyword>
<dbReference type="GO" id="GO:0004034">
    <property type="term" value="F:aldose 1-epimerase activity"/>
    <property type="evidence" value="ECO:0007669"/>
    <property type="project" value="TreeGrafter"/>
</dbReference>
<dbReference type="Pfam" id="PF01263">
    <property type="entry name" value="Aldose_epim"/>
    <property type="match status" value="2"/>
</dbReference>
<accession>A0A0U5G3N1</accession>
<evidence type="ECO:0000313" key="2">
    <source>
        <dbReference type="Proteomes" id="UP000054771"/>
    </source>
</evidence>
<dbReference type="InterPro" id="IPR008183">
    <property type="entry name" value="Aldose_1/G6P_1-epimerase"/>
</dbReference>